<evidence type="ECO:0000313" key="2">
    <source>
        <dbReference type="Proteomes" id="UP000266861"/>
    </source>
</evidence>
<evidence type="ECO:0000313" key="1">
    <source>
        <dbReference type="EMBL" id="RHZ82905.1"/>
    </source>
</evidence>
<dbReference type="Proteomes" id="UP000266861">
    <property type="component" value="Unassembled WGS sequence"/>
</dbReference>
<accession>A0A397J3M0</accession>
<dbReference type="AlphaFoldDB" id="A0A397J3M0"/>
<proteinExistence type="predicted"/>
<dbReference type="OrthoDB" id="2415863at2759"/>
<organism evidence="1 2">
    <name type="scientific">Diversispora epigaea</name>
    <dbReference type="NCBI Taxonomy" id="1348612"/>
    <lineage>
        <taxon>Eukaryota</taxon>
        <taxon>Fungi</taxon>
        <taxon>Fungi incertae sedis</taxon>
        <taxon>Mucoromycota</taxon>
        <taxon>Glomeromycotina</taxon>
        <taxon>Glomeromycetes</taxon>
        <taxon>Diversisporales</taxon>
        <taxon>Diversisporaceae</taxon>
        <taxon>Diversispora</taxon>
    </lineage>
</organism>
<reference evidence="1 2" key="1">
    <citation type="submission" date="2018-08" db="EMBL/GenBank/DDBJ databases">
        <title>Genome and evolution of the arbuscular mycorrhizal fungus Diversispora epigaea (formerly Glomus versiforme) and its bacterial endosymbionts.</title>
        <authorList>
            <person name="Sun X."/>
            <person name="Fei Z."/>
            <person name="Harrison M."/>
        </authorList>
    </citation>
    <scope>NUCLEOTIDE SEQUENCE [LARGE SCALE GENOMIC DNA]</scope>
    <source>
        <strain evidence="1 2">IT104</strain>
    </source>
</reference>
<sequence length="167" mass="19109">MASDSESNNDQENIIITNKLCIKKELTYSLNNKILYKECVKNITRYTLNPGTKAFISDPLLFNLQLSSVQKERELKRRENLIKPAFNCTSLTLEKWAKKIATKIQSNFKNNINKIYHPLDKDNHIKSIVKVVDCGQIPRDSYQNLAATTKYHLALGIVTAIRIELGI</sequence>
<keyword evidence="2" id="KW-1185">Reference proteome</keyword>
<name>A0A397J3M0_9GLOM</name>
<protein>
    <submittedName>
        <fullName evidence="1">Uncharacterized protein</fullName>
    </submittedName>
</protein>
<dbReference type="STRING" id="1348612.A0A397J3M0"/>
<dbReference type="EMBL" id="PQFF01000096">
    <property type="protein sequence ID" value="RHZ82905.1"/>
    <property type="molecule type" value="Genomic_DNA"/>
</dbReference>
<comment type="caution">
    <text evidence="1">The sequence shown here is derived from an EMBL/GenBank/DDBJ whole genome shotgun (WGS) entry which is preliminary data.</text>
</comment>
<gene>
    <name evidence="1" type="ORF">Glove_103g118</name>
</gene>